<keyword evidence="2" id="KW-0547">Nucleotide-binding</keyword>
<dbReference type="GO" id="GO:0005525">
    <property type="term" value="F:GTP binding"/>
    <property type="evidence" value="ECO:0007669"/>
    <property type="project" value="UniProtKB-KW"/>
</dbReference>
<dbReference type="HOGENOM" id="CLU_037460_3_0_2"/>
<dbReference type="InterPro" id="IPR003593">
    <property type="entry name" value="AAA+_ATPase"/>
</dbReference>
<dbReference type="GO" id="GO:0003924">
    <property type="term" value="F:GTPase activity"/>
    <property type="evidence" value="ECO:0007669"/>
    <property type="project" value="TreeGrafter"/>
</dbReference>
<organism evidence="6 7">
    <name type="scientific">Thermofilum pendens (strain DSM 2475 / Hrk 5)</name>
    <dbReference type="NCBI Taxonomy" id="368408"/>
    <lineage>
        <taxon>Archaea</taxon>
        <taxon>Thermoproteota</taxon>
        <taxon>Thermoprotei</taxon>
        <taxon>Thermofilales</taxon>
        <taxon>Thermofilaceae</taxon>
        <taxon>Thermofilum</taxon>
    </lineage>
</organism>
<dbReference type="PANTHER" id="PTHR21231:SF8">
    <property type="entry name" value="GPN-LOOP GTPASE 1"/>
    <property type="match status" value="1"/>
</dbReference>
<evidence type="ECO:0000313" key="7">
    <source>
        <dbReference type="Proteomes" id="UP000000641"/>
    </source>
</evidence>
<dbReference type="Proteomes" id="UP000000641">
    <property type="component" value="Chromosome"/>
</dbReference>
<keyword evidence="3" id="KW-0378">Hydrolase</keyword>
<comment type="similarity">
    <text evidence="1">Belongs to the GPN-loop GTPase family.</text>
</comment>
<dbReference type="STRING" id="368408.Tpen_0585"/>
<evidence type="ECO:0000256" key="3">
    <source>
        <dbReference type="ARBA" id="ARBA00022801"/>
    </source>
</evidence>
<keyword evidence="4" id="KW-0342">GTP-binding</keyword>
<feature type="domain" description="AAA+ ATPase" evidence="5">
    <location>
        <begin position="18"/>
        <end position="217"/>
    </location>
</feature>
<gene>
    <name evidence="6" type="ordered locus">Tpen_0585</name>
</gene>
<dbReference type="EnsemblBacteria" id="ABL77990">
    <property type="protein sequence ID" value="ABL77990"/>
    <property type="gene ID" value="Tpen_0585"/>
</dbReference>
<keyword evidence="7" id="KW-1185">Reference proteome</keyword>
<dbReference type="KEGG" id="tpe:Tpen_0585"/>
<dbReference type="Gene3D" id="3.40.50.300">
    <property type="entry name" value="P-loop containing nucleotide triphosphate hydrolases"/>
    <property type="match status" value="1"/>
</dbReference>
<evidence type="ECO:0000256" key="1">
    <source>
        <dbReference type="ARBA" id="ARBA00005290"/>
    </source>
</evidence>
<protein>
    <recommendedName>
        <fullName evidence="5">AAA+ ATPase domain-containing protein</fullName>
    </recommendedName>
</protein>
<dbReference type="InterPro" id="IPR004130">
    <property type="entry name" value="Gpn"/>
</dbReference>
<dbReference type="EMBL" id="CP000505">
    <property type="protein sequence ID" value="ABL77990.1"/>
    <property type="molecule type" value="Genomic_DNA"/>
</dbReference>
<dbReference type="Pfam" id="PF03029">
    <property type="entry name" value="ATP_bind_1"/>
    <property type="match status" value="1"/>
</dbReference>
<name>A1RXR0_THEPD</name>
<dbReference type="eggNOG" id="arCOG01225">
    <property type="taxonomic scope" value="Archaea"/>
</dbReference>
<dbReference type="PANTHER" id="PTHR21231">
    <property type="entry name" value="XPA-BINDING PROTEIN 1-RELATED"/>
    <property type="match status" value="1"/>
</dbReference>
<evidence type="ECO:0000259" key="5">
    <source>
        <dbReference type="SMART" id="SM00382"/>
    </source>
</evidence>
<evidence type="ECO:0000256" key="2">
    <source>
        <dbReference type="ARBA" id="ARBA00022741"/>
    </source>
</evidence>
<dbReference type="SUPFAM" id="SSF52540">
    <property type="entry name" value="P-loop containing nucleoside triphosphate hydrolases"/>
    <property type="match status" value="1"/>
</dbReference>
<proteinExistence type="inferred from homology"/>
<sequence length="270" mass="30171">MFREKVLKPRVSIVCVVRKSIIVMLGPAGSGKTSLVASLGKWIEKKQLVPVLYVNLDPGAPYTPYAAEVNIREYVKVEDVMAREKLGPNGALIRSIELAREYLPEIVERIGRSPKPYVLVDTPGQMELFLFRDLGVEFVEAMRRVGYIIGVLIFDHLLAARPQDVVSLRLLATIVQLRLGVDVIPVINKSDVSSETRERLSRALSDSSSLLEELKSERGLLGEMSEKVVGVLDEYRFATRVPLVSALTWEGLEELYDMLHEIFCACGDLT</sequence>
<evidence type="ECO:0000313" key="6">
    <source>
        <dbReference type="EMBL" id="ABL77990.1"/>
    </source>
</evidence>
<reference evidence="7" key="1">
    <citation type="journal article" date="2008" name="J. Bacteriol.">
        <title>Genome sequence of Thermofilum pendens reveals an exceptional loss of biosynthetic pathways without genome reduction.</title>
        <authorList>
            <person name="Anderson I."/>
            <person name="Rodriguez J."/>
            <person name="Susanti D."/>
            <person name="Porat I."/>
            <person name="Reich C."/>
            <person name="Ulrich L.E."/>
            <person name="Elkins J.G."/>
            <person name="Mavromatis K."/>
            <person name="Lykidis A."/>
            <person name="Kim E."/>
            <person name="Thompson L.S."/>
            <person name="Nolan M."/>
            <person name="Land M."/>
            <person name="Copeland A."/>
            <person name="Lapidus A."/>
            <person name="Lucas S."/>
            <person name="Detter C."/>
            <person name="Zhulin I.B."/>
            <person name="Olsen G.J."/>
            <person name="Whitman W."/>
            <person name="Mukhopadhyay B."/>
            <person name="Bristow J."/>
            <person name="Kyrpides N."/>
        </authorList>
    </citation>
    <scope>NUCLEOTIDE SEQUENCE [LARGE SCALE GENOMIC DNA]</scope>
    <source>
        <strain evidence="7">DSM 2475 / Hrk 5</strain>
    </source>
</reference>
<accession>A1RXR0</accession>
<dbReference type="AlphaFoldDB" id="A1RXR0"/>
<dbReference type="SMART" id="SM00382">
    <property type="entry name" value="AAA"/>
    <property type="match status" value="1"/>
</dbReference>
<evidence type="ECO:0000256" key="4">
    <source>
        <dbReference type="ARBA" id="ARBA00023134"/>
    </source>
</evidence>
<dbReference type="InterPro" id="IPR027417">
    <property type="entry name" value="P-loop_NTPase"/>
</dbReference>